<evidence type="ECO:0008006" key="3">
    <source>
        <dbReference type="Google" id="ProtNLM"/>
    </source>
</evidence>
<dbReference type="Proteomes" id="UP000031014">
    <property type="component" value="Unassembled WGS sequence"/>
</dbReference>
<sequence length="77" mass="9474">MLPHDETTTEIFAIWEYDSYEDYIEIENHVRSDKEHLQRIKNWYEENGGKEYVQKQYFVKARNEKIYSTIDTAMTKY</sequence>
<dbReference type="EMBL" id="BASE01000002">
    <property type="protein sequence ID" value="GAM11915.1"/>
    <property type="molecule type" value="Genomic_DNA"/>
</dbReference>
<evidence type="ECO:0000313" key="1">
    <source>
        <dbReference type="EMBL" id="GAM11915.1"/>
    </source>
</evidence>
<comment type="caution">
    <text evidence="1">The sequence shown here is derived from an EMBL/GenBank/DDBJ whole genome shotgun (WGS) entry which is preliminary data.</text>
</comment>
<gene>
    <name evidence="1" type="ORF">SAMD00020551_0031</name>
</gene>
<protein>
    <recommendedName>
        <fullName evidence="3">Cytoplasmic protein</fullName>
    </recommendedName>
</protein>
<evidence type="ECO:0000313" key="2">
    <source>
        <dbReference type="Proteomes" id="UP000031014"/>
    </source>
</evidence>
<proteinExistence type="predicted"/>
<accession>A0A0A8WWD2</accession>
<reference evidence="1 2" key="1">
    <citation type="submission" date="2013-06" db="EMBL/GenBank/DDBJ databases">
        <title>Whole genome shotgun sequence of Bacillus selenatarsenatis SF-1.</title>
        <authorList>
            <person name="Kuroda M."/>
            <person name="Sei K."/>
            <person name="Yamashita M."/>
            <person name="Ike M."/>
        </authorList>
    </citation>
    <scope>NUCLEOTIDE SEQUENCE [LARGE SCALE GENOMIC DNA]</scope>
    <source>
        <strain evidence="1 2">SF-1</strain>
    </source>
</reference>
<organism evidence="1 2">
    <name type="scientific">Mesobacillus selenatarsenatis (strain DSM 18680 / JCM 14380 / FERM P-15431 / SF-1)</name>
    <dbReference type="NCBI Taxonomy" id="1321606"/>
    <lineage>
        <taxon>Bacteria</taxon>
        <taxon>Bacillati</taxon>
        <taxon>Bacillota</taxon>
        <taxon>Bacilli</taxon>
        <taxon>Bacillales</taxon>
        <taxon>Bacillaceae</taxon>
        <taxon>Mesobacillus</taxon>
    </lineage>
</organism>
<name>A0A0A8WWD2_MESS1</name>
<dbReference type="AlphaFoldDB" id="A0A0A8WWD2"/>
<dbReference type="STRING" id="1321606.SAMD00020551_0031"/>
<keyword evidence="2" id="KW-1185">Reference proteome</keyword>